<reference evidence="2" key="1">
    <citation type="submission" date="2014-09" db="EMBL/GenBank/DDBJ databases">
        <authorList>
            <person name="Gomez-Valero L."/>
        </authorList>
    </citation>
    <scope>NUCLEOTIDE SEQUENCE [LARGE SCALE GENOMIC DNA]</scope>
    <source>
        <strain evidence="2">ATCC700992</strain>
    </source>
</reference>
<dbReference type="HOGENOM" id="CLU_3291779_0_0_6"/>
<evidence type="ECO:0000313" key="2">
    <source>
        <dbReference type="Proteomes" id="UP000032430"/>
    </source>
</evidence>
<gene>
    <name evidence="1" type="ORF">LFA_0240</name>
</gene>
<organism evidence="1 2">
    <name type="scientific">Legionella fallonii LLAP-10</name>
    <dbReference type="NCBI Taxonomy" id="1212491"/>
    <lineage>
        <taxon>Bacteria</taxon>
        <taxon>Pseudomonadati</taxon>
        <taxon>Pseudomonadota</taxon>
        <taxon>Gammaproteobacteria</taxon>
        <taxon>Legionellales</taxon>
        <taxon>Legionellaceae</taxon>
        <taxon>Legionella</taxon>
    </lineage>
</organism>
<name>A0A098FZQ6_9GAMM</name>
<proteinExistence type="predicted"/>
<sequence length="40" mass="4555">MDWDVSCLIHINVEVGYCRSGDWLSNGATLIKGRKNRSPY</sequence>
<dbReference type="Proteomes" id="UP000032430">
    <property type="component" value="Chromosome I"/>
</dbReference>
<dbReference type="STRING" id="1212491.LFA_0240"/>
<dbReference type="EMBL" id="LN614827">
    <property type="protein sequence ID" value="CEG55717.1"/>
    <property type="molecule type" value="Genomic_DNA"/>
</dbReference>
<dbReference type="AlphaFoldDB" id="A0A098FZQ6"/>
<dbReference type="KEGG" id="lfa:LFA_0240"/>
<accession>A0A098FZQ6</accession>
<keyword evidence="2" id="KW-1185">Reference proteome</keyword>
<protein>
    <submittedName>
        <fullName evidence="1">Uncharacterized protein</fullName>
    </submittedName>
</protein>
<evidence type="ECO:0000313" key="1">
    <source>
        <dbReference type="EMBL" id="CEG55717.1"/>
    </source>
</evidence>